<sequence>MTKNHIQLTSAEIAIIWTAYMNDSMSKCVLNYFQHIVGDKDIRRIVELAYNTSSAHIEKLTELYQVEKLPLPTGFTEEDVNVNAPRLYTDPFLLQYITHMARVGMLAYSGFITMSARVDIKRYFIKGLSEAADLFAKCTDVLLEKGLYVRAPKIPYPTESSFVDSKEYLSGFSFFNKQRPINAIEISHLYMNGLSNDIGSKLSLSFAQTCQNEEVEKWMLRGRDIAQKHVKLFSDILIKDDVQSPVSSDISVTDSTTAPFSDKLMMFHMGLLSAAGTGNYATSAAASQRTDLVIAYERLSLEIALYAKDGANIMIRNGWMEQPPTTVDKDELIKNKDNK</sequence>
<name>A0ABW0LIX4_9BACI</name>
<dbReference type="InterPro" id="IPR012347">
    <property type="entry name" value="Ferritin-like"/>
</dbReference>
<reference evidence="2" key="1">
    <citation type="journal article" date="2019" name="Int. J. Syst. Evol. Microbiol.">
        <title>The Global Catalogue of Microorganisms (GCM) 10K type strain sequencing project: providing services to taxonomists for standard genome sequencing and annotation.</title>
        <authorList>
            <consortium name="The Broad Institute Genomics Platform"/>
            <consortium name="The Broad Institute Genome Sequencing Center for Infectious Disease"/>
            <person name="Wu L."/>
            <person name="Ma J."/>
        </authorList>
    </citation>
    <scope>NUCLEOTIDE SEQUENCE [LARGE SCALE GENOMIC DNA]</scope>
    <source>
        <strain evidence="2">CGMCC 1.12237</strain>
    </source>
</reference>
<protein>
    <submittedName>
        <fullName evidence="1">DUF3231 family protein</fullName>
    </submittedName>
</protein>
<dbReference type="EMBL" id="JBHSMC010000011">
    <property type="protein sequence ID" value="MFC5464872.1"/>
    <property type="molecule type" value="Genomic_DNA"/>
</dbReference>
<dbReference type="Proteomes" id="UP001596147">
    <property type="component" value="Unassembled WGS sequence"/>
</dbReference>
<gene>
    <name evidence="1" type="ORF">ACFPM4_08905</name>
</gene>
<dbReference type="Pfam" id="PF11553">
    <property type="entry name" value="DUF3231"/>
    <property type="match status" value="2"/>
</dbReference>
<dbReference type="InterPro" id="IPR021617">
    <property type="entry name" value="DUF3231"/>
</dbReference>
<proteinExistence type="predicted"/>
<comment type="caution">
    <text evidence="1">The sequence shown here is derived from an EMBL/GenBank/DDBJ whole genome shotgun (WGS) entry which is preliminary data.</text>
</comment>
<keyword evidence="2" id="KW-1185">Reference proteome</keyword>
<evidence type="ECO:0000313" key="2">
    <source>
        <dbReference type="Proteomes" id="UP001596147"/>
    </source>
</evidence>
<organism evidence="1 2">
    <name type="scientific">Lederbergia graminis</name>
    <dbReference type="NCBI Taxonomy" id="735518"/>
    <lineage>
        <taxon>Bacteria</taxon>
        <taxon>Bacillati</taxon>
        <taxon>Bacillota</taxon>
        <taxon>Bacilli</taxon>
        <taxon>Bacillales</taxon>
        <taxon>Bacillaceae</taxon>
        <taxon>Lederbergia</taxon>
    </lineage>
</organism>
<dbReference type="RefSeq" id="WP_382350373.1">
    <property type="nucleotide sequence ID" value="NZ_JBHSMC010000011.1"/>
</dbReference>
<accession>A0ABW0LIX4</accession>
<dbReference type="Gene3D" id="1.20.1260.10">
    <property type="match status" value="2"/>
</dbReference>
<evidence type="ECO:0000313" key="1">
    <source>
        <dbReference type="EMBL" id="MFC5464872.1"/>
    </source>
</evidence>